<dbReference type="GO" id="GO:0017025">
    <property type="term" value="F:TBP-class protein binding"/>
    <property type="evidence" value="ECO:0007669"/>
    <property type="project" value="TreeGrafter"/>
</dbReference>
<comment type="caution">
    <text evidence="9">The sequence shown here is derived from an EMBL/GenBank/DDBJ whole genome shotgun (WGS) entry which is preliminary data.</text>
</comment>
<keyword evidence="10" id="KW-1185">Reference proteome</keyword>
<dbReference type="EMBL" id="VZTI01005124">
    <property type="protein sequence ID" value="NXB66793.1"/>
    <property type="molecule type" value="Genomic_DNA"/>
</dbReference>
<evidence type="ECO:0000256" key="7">
    <source>
        <dbReference type="SAM" id="MobiDB-lite"/>
    </source>
</evidence>
<feature type="compositionally biased region" description="Low complexity" evidence="7">
    <location>
        <begin position="301"/>
        <end position="317"/>
    </location>
</feature>
<evidence type="ECO:0000256" key="5">
    <source>
        <dbReference type="ARBA" id="ARBA00023015"/>
    </source>
</evidence>
<feature type="compositionally biased region" description="Polar residues" evidence="7">
    <location>
        <begin position="279"/>
        <end position="291"/>
    </location>
</feature>
<protein>
    <submittedName>
        <fullName evidence="9">BRF2 factor</fullName>
    </submittedName>
</protein>
<evidence type="ECO:0000313" key="9">
    <source>
        <dbReference type="EMBL" id="NXB66793.1"/>
    </source>
</evidence>
<feature type="compositionally biased region" description="Low complexity" evidence="7">
    <location>
        <begin position="353"/>
        <end position="363"/>
    </location>
</feature>
<keyword evidence="2" id="KW-0677">Repeat</keyword>
<dbReference type="Gene3D" id="1.10.472.10">
    <property type="entry name" value="Cyclin-like"/>
    <property type="match status" value="1"/>
</dbReference>
<name>A0A7K8FT41_9CORV</name>
<evidence type="ECO:0000313" key="10">
    <source>
        <dbReference type="Proteomes" id="UP000548317"/>
    </source>
</evidence>
<dbReference type="SUPFAM" id="SSF47954">
    <property type="entry name" value="Cyclin-like"/>
    <property type="match status" value="1"/>
</dbReference>
<feature type="non-terminal residue" evidence="9">
    <location>
        <position position="393"/>
    </location>
</feature>
<dbReference type="GO" id="GO:0005634">
    <property type="term" value="C:nucleus"/>
    <property type="evidence" value="ECO:0007669"/>
    <property type="project" value="TreeGrafter"/>
</dbReference>
<gene>
    <name evidence="9" type="primary">Brf2</name>
    <name evidence="9" type="ORF">STRCIN_R09257</name>
</gene>
<dbReference type="InterPro" id="IPR000812">
    <property type="entry name" value="TFIIB"/>
</dbReference>
<dbReference type="CDD" id="cd20555">
    <property type="entry name" value="CYCLIN_BRF2"/>
    <property type="match status" value="1"/>
</dbReference>
<dbReference type="PANTHER" id="PTHR11618">
    <property type="entry name" value="TRANSCRIPTION INITIATION FACTOR IIB-RELATED"/>
    <property type="match status" value="1"/>
</dbReference>
<evidence type="ECO:0000256" key="3">
    <source>
        <dbReference type="ARBA" id="ARBA00022771"/>
    </source>
</evidence>
<dbReference type="Proteomes" id="UP000548317">
    <property type="component" value="Unassembled WGS sequence"/>
</dbReference>
<evidence type="ECO:0000256" key="6">
    <source>
        <dbReference type="ARBA" id="ARBA00023163"/>
    </source>
</evidence>
<dbReference type="GO" id="GO:0070897">
    <property type="term" value="P:transcription preinitiation complex assembly"/>
    <property type="evidence" value="ECO:0007669"/>
    <property type="project" value="InterPro"/>
</dbReference>
<keyword evidence="5" id="KW-0805">Transcription regulation</keyword>
<feature type="region of interest" description="Disordered" evidence="7">
    <location>
        <begin position="263"/>
        <end position="376"/>
    </location>
</feature>
<sequence length="393" mass="42832">EVAYSQSTGQKEQLSRCLQRGIRRVQDLCKVLQLPAVFEETAVSYFQRALQLPAFHLVSLEKKELLGGCCVFVTCRQHSWPLTMGTICSLLYAKQDLFASVFLSLQKELGLSVPALSLADLVTTHLNSFRLCQPAANVPAPFLEDKEKLLARTMGIVELASETWLVTGRHPVPIVTAAAFLAWQSLQPGPRLSCPLARFCRLAGVDLPPPAHLRLKELLEILLGMASQLSWLHGFALDKKTVVKHIGDLLQHRVFLLKNAFSQQDGDEQHDTGPGQGSPGQDSVGQASLDKNSPDKDSPDQDSPGQDSPGQGSPSSPLVAQKGCPSAGKRQRGGTLRPLLPPCLIHPRKRLRPAAPSAPASAATGDEPISDSEIEQYLRSPEEIRAFRKAKAW</sequence>
<feature type="non-terminal residue" evidence="9">
    <location>
        <position position="1"/>
    </location>
</feature>
<evidence type="ECO:0000256" key="2">
    <source>
        <dbReference type="ARBA" id="ARBA00022737"/>
    </source>
</evidence>
<dbReference type="InterPro" id="IPR036915">
    <property type="entry name" value="Cyclin-like_sf"/>
</dbReference>
<dbReference type="GO" id="GO:0008270">
    <property type="term" value="F:zinc ion binding"/>
    <property type="evidence" value="ECO:0007669"/>
    <property type="project" value="UniProtKB-KW"/>
</dbReference>
<keyword evidence="3" id="KW-0479">Metal-binding</keyword>
<dbReference type="PANTHER" id="PTHR11618:SF5">
    <property type="entry name" value="TRANSCRIPTION FACTOR IIIB 50 KDA SUBUNIT"/>
    <property type="match status" value="1"/>
</dbReference>
<evidence type="ECO:0000259" key="8">
    <source>
        <dbReference type="Pfam" id="PF21886"/>
    </source>
</evidence>
<feature type="domain" description="BRF2-like C-terminal" evidence="8">
    <location>
        <begin position="117"/>
        <end position="254"/>
    </location>
</feature>
<keyword evidence="4" id="KW-0862">Zinc</keyword>
<dbReference type="FunFam" id="1.10.472.10:FF:000046">
    <property type="entry name" value="Transcription factor IIIB 50 kDa subunit"/>
    <property type="match status" value="1"/>
</dbReference>
<reference evidence="9 10" key="1">
    <citation type="submission" date="2019-09" db="EMBL/GenBank/DDBJ databases">
        <title>Bird 10,000 Genomes (B10K) Project - Family phase.</title>
        <authorList>
            <person name="Zhang G."/>
        </authorList>
    </citation>
    <scope>NUCLEOTIDE SEQUENCE [LARGE SCALE GENOMIC DNA]</scope>
    <source>
        <strain evidence="9">B10K-DU-029-33</strain>
        <tissue evidence="9">Heart</tissue>
    </source>
</reference>
<dbReference type="GO" id="GO:0097550">
    <property type="term" value="C:transcription preinitiation complex"/>
    <property type="evidence" value="ECO:0007669"/>
    <property type="project" value="TreeGrafter"/>
</dbReference>
<dbReference type="AlphaFoldDB" id="A0A7K8FT41"/>
<keyword evidence="6" id="KW-0804">Transcription</keyword>
<evidence type="ECO:0000256" key="4">
    <source>
        <dbReference type="ARBA" id="ARBA00022833"/>
    </source>
</evidence>
<accession>A0A7K8FT41</accession>
<evidence type="ECO:0000256" key="1">
    <source>
        <dbReference type="ARBA" id="ARBA00010857"/>
    </source>
</evidence>
<keyword evidence="3" id="KW-0863">Zinc-finger</keyword>
<dbReference type="InterPro" id="IPR054078">
    <property type="entry name" value="BRF2-like_C"/>
</dbReference>
<organism evidence="9 10">
    <name type="scientific">Struthidea cinerea</name>
    <dbReference type="NCBI Taxonomy" id="181839"/>
    <lineage>
        <taxon>Eukaryota</taxon>
        <taxon>Metazoa</taxon>
        <taxon>Chordata</taxon>
        <taxon>Craniata</taxon>
        <taxon>Vertebrata</taxon>
        <taxon>Euteleostomi</taxon>
        <taxon>Archelosauria</taxon>
        <taxon>Archosauria</taxon>
        <taxon>Dinosauria</taxon>
        <taxon>Saurischia</taxon>
        <taxon>Theropoda</taxon>
        <taxon>Coelurosauria</taxon>
        <taxon>Aves</taxon>
        <taxon>Neognathae</taxon>
        <taxon>Neoaves</taxon>
        <taxon>Telluraves</taxon>
        <taxon>Australaves</taxon>
        <taxon>Passeriformes</taxon>
        <taxon>Corvoidea</taxon>
        <taxon>Corcoracidae</taxon>
        <taxon>Struthidea</taxon>
    </lineage>
</organism>
<dbReference type="Pfam" id="PF21886">
    <property type="entry name" value="BRF2-like_C_cyclin_rpt"/>
    <property type="match status" value="1"/>
</dbReference>
<proteinExistence type="inferred from homology"/>
<comment type="similarity">
    <text evidence="1">Belongs to the TFIIB family.</text>
</comment>